<dbReference type="RefSeq" id="WP_185662358.1">
    <property type="nucleotide sequence ID" value="NZ_JACLAW010000001.1"/>
</dbReference>
<evidence type="ECO:0000313" key="2">
    <source>
        <dbReference type="Proteomes" id="UP000566813"/>
    </source>
</evidence>
<dbReference type="EMBL" id="JACLAW010000001">
    <property type="protein sequence ID" value="MBC2664112.1"/>
    <property type="molecule type" value="Genomic_DNA"/>
</dbReference>
<keyword evidence="2" id="KW-1185">Reference proteome</keyword>
<proteinExistence type="predicted"/>
<reference evidence="1 2" key="1">
    <citation type="submission" date="2020-08" db="EMBL/GenBank/DDBJ databases">
        <title>The genome sequence of type strain Novosphingobium flavum NBRC 111647.</title>
        <authorList>
            <person name="Liu Y."/>
        </authorList>
    </citation>
    <scope>NUCLEOTIDE SEQUENCE [LARGE SCALE GENOMIC DNA]</scope>
    <source>
        <strain evidence="1 2">NBRC 111647</strain>
    </source>
</reference>
<comment type="caution">
    <text evidence="1">The sequence shown here is derived from an EMBL/GenBank/DDBJ whole genome shotgun (WGS) entry which is preliminary data.</text>
</comment>
<gene>
    <name evidence="1" type="ORF">H7F51_01120</name>
</gene>
<accession>A0A7X1FPE0</accession>
<dbReference type="AlphaFoldDB" id="A0A7X1FPE0"/>
<name>A0A7X1FPE0_9SPHN</name>
<organism evidence="1 2">
    <name type="scientific">Novosphingobium flavum</name>
    <dbReference type="NCBI Taxonomy" id="1778672"/>
    <lineage>
        <taxon>Bacteria</taxon>
        <taxon>Pseudomonadati</taxon>
        <taxon>Pseudomonadota</taxon>
        <taxon>Alphaproteobacteria</taxon>
        <taxon>Sphingomonadales</taxon>
        <taxon>Sphingomonadaceae</taxon>
        <taxon>Novosphingobium</taxon>
    </lineage>
</organism>
<sequence length="415" mass="42290">MLGSILRALLKDTSANALVVSAFAMMSMIGGAGLATDTVQWTLWKRQLQRMADSAALSGAYALAAGSAGPAAATTELGRYSYITNTVTYNAMPTTGTYANNAMALRVALSTSRALPFSSLFMSSTPTITAEATGAAVGFGQYCVISLETTTATGVSFGGNTTATLGCGVATNSQGTTAVYAGGSSQVTASPISAVGNVPASSNYQTGTTLISYSIAQADPYASLPMMSVPNGCNQALSIGSNKTKSVNTSGNPATQCYTSMDIQGTANMDPGIYIINGGSFNIGAQAEVNCSGCVFLLTTDGAASTVATADINGGAKLNITAPTSGTYKGILFYQDRNAVAGTTNKINGNSSSVLDGAIYFPKQYVTFNGTTGMDTKCIQIVARQVTFTGNSTIQNNCTNSGSQSITGTQVRLVD</sequence>
<protein>
    <submittedName>
        <fullName evidence="1">Tad domain-containing protein</fullName>
    </submittedName>
</protein>
<dbReference type="Proteomes" id="UP000566813">
    <property type="component" value="Unassembled WGS sequence"/>
</dbReference>
<evidence type="ECO:0000313" key="1">
    <source>
        <dbReference type="EMBL" id="MBC2664112.1"/>
    </source>
</evidence>